<gene>
    <name evidence="2" type="ORF">DPV69_16980</name>
</gene>
<protein>
    <recommendedName>
        <fullName evidence="4">DUF4843 domain-containing protein</fullName>
    </recommendedName>
</protein>
<dbReference type="EMBL" id="SAYW01000006">
    <property type="protein sequence ID" value="RWU04858.1"/>
    <property type="molecule type" value="Genomic_DNA"/>
</dbReference>
<dbReference type="RefSeq" id="WP_128353382.1">
    <property type="nucleotide sequence ID" value="NZ_QMHN01000006.1"/>
</dbReference>
<name>A0A3S3QE78_9SPHI</name>
<keyword evidence="3" id="KW-1185">Reference proteome</keyword>
<sequence>MKKNKYIYILSLLLSITMLSACKDEFEPYDHPFFHIHVANRSTVEVAADRNDQTDYKVYFSTKLQFEPVDLKYEVIVGNGLLAGRDFELITQGNTLNFPNGIFERPVTIKWIAAPVDATKNNTITIRLLSNSKNYTIGLPGPDQLQKELIITKK</sequence>
<dbReference type="Proteomes" id="UP000284120">
    <property type="component" value="Unassembled WGS sequence"/>
</dbReference>
<comment type="caution">
    <text evidence="2">The sequence shown here is derived from an EMBL/GenBank/DDBJ whole genome shotgun (WGS) entry which is preliminary data.</text>
</comment>
<feature type="chain" id="PRO_5018612485" description="DUF4843 domain-containing protein" evidence="1">
    <location>
        <begin position="24"/>
        <end position="154"/>
    </location>
</feature>
<proteinExistence type="predicted"/>
<reference evidence="2 3" key="1">
    <citation type="submission" date="2018-06" db="EMBL/GenBank/DDBJ databases">
        <title>Pedobacter endophyticus sp. nov., an endophytic bacterium isolated from a leaf of Triticum aestivum.</title>
        <authorList>
            <person name="Zhang L."/>
        </authorList>
    </citation>
    <scope>NUCLEOTIDE SEQUENCE [LARGE SCALE GENOMIC DNA]</scope>
    <source>
        <strain evidence="2 3">CM134L-2</strain>
    </source>
</reference>
<organism evidence="2 3">
    <name type="scientific">Pedobacter chitinilyticus</name>
    <dbReference type="NCBI Taxonomy" id="2233776"/>
    <lineage>
        <taxon>Bacteria</taxon>
        <taxon>Pseudomonadati</taxon>
        <taxon>Bacteroidota</taxon>
        <taxon>Sphingobacteriia</taxon>
        <taxon>Sphingobacteriales</taxon>
        <taxon>Sphingobacteriaceae</taxon>
        <taxon>Pedobacter</taxon>
    </lineage>
</organism>
<evidence type="ECO:0000313" key="2">
    <source>
        <dbReference type="EMBL" id="RWU04858.1"/>
    </source>
</evidence>
<evidence type="ECO:0000256" key="1">
    <source>
        <dbReference type="SAM" id="SignalP"/>
    </source>
</evidence>
<dbReference type="OrthoDB" id="1007362at2"/>
<evidence type="ECO:0000313" key="3">
    <source>
        <dbReference type="Proteomes" id="UP000284120"/>
    </source>
</evidence>
<feature type="signal peptide" evidence="1">
    <location>
        <begin position="1"/>
        <end position="23"/>
    </location>
</feature>
<dbReference type="PROSITE" id="PS51257">
    <property type="entry name" value="PROKAR_LIPOPROTEIN"/>
    <property type="match status" value="1"/>
</dbReference>
<accession>A0A3S3QE78</accession>
<dbReference type="AlphaFoldDB" id="A0A3S3QE78"/>
<keyword evidence="1" id="KW-0732">Signal</keyword>
<evidence type="ECO:0008006" key="4">
    <source>
        <dbReference type="Google" id="ProtNLM"/>
    </source>
</evidence>